<feature type="domain" description="Peptidase S9 prolyl oligopeptidase catalytic" evidence="3">
    <location>
        <begin position="115"/>
        <end position="321"/>
    </location>
</feature>
<dbReference type="InterPro" id="IPR050261">
    <property type="entry name" value="FrsA_esterase"/>
</dbReference>
<dbReference type="SUPFAM" id="SSF53474">
    <property type="entry name" value="alpha/beta-Hydrolases"/>
    <property type="match status" value="1"/>
</dbReference>
<dbReference type="EC" id="3.4.-.-" evidence="4"/>
<dbReference type="GO" id="GO:0016787">
    <property type="term" value="F:hydrolase activity"/>
    <property type="evidence" value="ECO:0007669"/>
    <property type="project" value="UniProtKB-KW"/>
</dbReference>
<dbReference type="EMBL" id="JBHUMK010000030">
    <property type="protein sequence ID" value="MFD2609203.1"/>
    <property type="molecule type" value="Genomic_DNA"/>
</dbReference>
<dbReference type="Pfam" id="PF00326">
    <property type="entry name" value="Peptidase_S9"/>
    <property type="match status" value="1"/>
</dbReference>
<dbReference type="RefSeq" id="WP_386844383.1">
    <property type="nucleotide sequence ID" value="NZ_JBHUMK010000030.1"/>
</dbReference>
<feature type="signal peptide" evidence="2">
    <location>
        <begin position="1"/>
        <end position="23"/>
    </location>
</feature>
<evidence type="ECO:0000256" key="1">
    <source>
        <dbReference type="ARBA" id="ARBA00022801"/>
    </source>
</evidence>
<dbReference type="PIRSF" id="PIRSF029171">
    <property type="entry name" value="Esterase_LipA"/>
    <property type="match status" value="1"/>
</dbReference>
<dbReference type="Gene3D" id="3.40.50.1820">
    <property type="entry name" value="alpha/beta hydrolase"/>
    <property type="match status" value="1"/>
</dbReference>
<evidence type="ECO:0000313" key="5">
    <source>
        <dbReference type="Proteomes" id="UP001597475"/>
    </source>
</evidence>
<dbReference type="Proteomes" id="UP001597475">
    <property type="component" value="Unassembled WGS sequence"/>
</dbReference>
<reference evidence="5" key="1">
    <citation type="journal article" date="2019" name="Int. J. Syst. Evol. Microbiol.">
        <title>The Global Catalogue of Microorganisms (GCM) 10K type strain sequencing project: providing services to taxonomists for standard genome sequencing and annotation.</title>
        <authorList>
            <consortium name="The Broad Institute Genomics Platform"/>
            <consortium name="The Broad Institute Genome Sequencing Center for Infectious Disease"/>
            <person name="Wu L."/>
            <person name="Ma J."/>
        </authorList>
    </citation>
    <scope>NUCLEOTIDE SEQUENCE [LARGE SCALE GENOMIC DNA]</scope>
    <source>
        <strain evidence="5">KCTC 33842</strain>
    </source>
</reference>
<sequence length="321" mass="35089">MPRPLRLRLLSVVLLALPASAQAATFDAAAMRIDAARARTYPGSALTVEQTLSPHRAYTRQVVSYRSDGLKIYALLTVPTGAAPRGGWPVVVFNHGYIPPDEYRTTQRYVAYQDAFARAGFVTLKSDYRGHGSSQGEALGGYYAPGYTTDVLNAVGSLRRDRRVNGARIGMWGHSMGGFLTLRAMVIDRSVKAGVIWGGVVGTYDEMMNQWTRRAPVHIPARVLNLRKQAVAQYGTPAQNPAFWNSLSANSFLRDLGGPVQLHIGSADEEVPVLFHTSLARSLKAAGKPVQSFVYPGDNHNLSRHLDVALNRSVAFFKAHL</sequence>
<keyword evidence="1 4" id="KW-0378">Hydrolase</keyword>
<evidence type="ECO:0000256" key="2">
    <source>
        <dbReference type="SAM" id="SignalP"/>
    </source>
</evidence>
<keyword evidence="5" id="KW-1185">Reference proteome</keyword>
<accession>A0ABW5P235</accession>
<dbReference type="InterPro" id="IPR001375">
    <property type="entry name" value="Peptidase_S9_cat"/>
</dbReference>
<dbReference type="InterPro" id="IPR029058">
    <property type="entry name" value="AB_hydrolase_fold"/>
</dbReference>
<dbReference type="PROSITE" id="PS00708">
    <property type="entry name" value="PRO_ENDOPEP_SER"/>
    <property type="match status" value="1"/>
</dbReference>
<dbReference type="PANTHER" id="PTHR22946:SF9">
    <property type="entry name" value="POLYKETIDE TRANSFERASE AF380"/>
    <property type="match status" value="1"/>
</dbReference>
<keyword evidence="2" id="KW-0732">Signal</keyword>
<name>A0ABW5P235_9DEIO</name>
<comment type="caution">
    <text evidence="4">The sequence shown here is derived from an EMBL/GenBank/DDBJ whole genome shotgun (WGS) entry which is preliminary data.</text>
</comment>
<protein>
    <submittedName>
        <fullName evidence="4">Alpha/beta hydrolase family protein</fullName>
        <ecNumber evidence="4">3.4.-.-</ecNumber>
    </submittedName>
</protein>
<organism evidence="4 5">
    <name type="scientific">Deinococcus taklimakanensis</name>
    <dbReference type="NCBI Taxonomy" id="536443"/>
    <lineage>
        <taxon>Bacteria</taxon>
        <taxon>Thermotogati</taxon>
        <taxon>Deinococcota</taxon>
        <taxon>Deinococci</taxon>
        <taxon>Deinococcales</taxon>
        <taxon>Deinococcaceae</taxon>
        <taxon>Deinococcus</taxon>
    </lineage>
</organism>
<dbReference type="PANTHER" id="PTHR22946">
    <property type="entry name" value="DIENELACTONE HYDROLASE DOMAIN-CONTAINING PROTEIN-RELATED"/>
    <property type="match status" value="1"/>
</dbReference>
<proteinExistence type="predicted"/>
<evidence type="ECO:0000313" key="4">
    <source>
        <dbReference type="EMBL" id="MFD2609203.1"/>
    </source>
</evidence>
<feature type="chain" id="PRO_5047305982" evidence="2">
    <location>
        <begin position="24"/>
        <end position="321"/>
    </location>
</feature>
<gene>
    <name evidence="4" type="ORF">ACFSR9_07095</name>
</gene>
<dbReference type="InterPro" id="IPR005152">
    <property type="entry name" value="Lipase_secreted"/>
</dbReference>
<dbReference type="InterPro" id="IPR002471">
    <property type="entry name" value="Pept_S9_AS"/>
</dbReference>
<evidence type="ECO:0000259" key="3">
    <source>
        <dbReference type="Pfam" id="PF00326"/>
    </source>
</evidence>